<accession>A0A7X2SZT1</accession>
<evidence type="ECO:0000313" key="2">
    <source>
        <dbReference type="Proteomes" id="UP000460287"/>
    </source>
</evidence>
<reference evidence="1 2" key="1">
    <citation type="submission" date="2019-08" db="EMBL/GenBank/DDBJ databases">
        <title>In-depth cultivation of the pig gut microbiome towards novel bacterial diversity and tailored functional studies.</title>
        <authorList>
            <person name="Wylensek D."/>
            <person name="Hitch T.C.A."/>
            <person name="Clavel T."/>
        </authorList>
    </citation>
    <scope>NUCLEOTIDE SEQUENCE [LARGE SCALE GENOMIC DNA]</scope>
    <source>
        <strain evidence="1 2">WCA-383-APC-5B</strain>
    </source>
</reference>
<dbReference type="RefSeq" id="WP_154529769.1">
    <property type="nucleotide sequence ID" value="NZ_JAQXTV010000075.1"/>
</dbReference>
<sequence>MEEKEIMCFRDEDGNKIEMEAVAKIYVEEKEYLILSQVGENTNEDDACIFRVDNVDGSEELNLVEEDKEFDTVKKEYKKLLYNK</sequence>
<dbReference type="EMBL" id="VULX01000001">
    <property type="protein sequence ID" value="MSR89881.1"/>
    <property type="molecule type" value="Genomic_DNA"/>
</dbReference>
<organism evidence="1 2">
    <name type="scientific">Inconstantimicrobium porci</name>
    <dbReference type="NCBI Taxonomy" id="2652291"/>
    <lineage>
        <taxon>Bacteria</taxon>
        <taxon>Bacillati</taxon>
        <taxon>Bacillota</taxon>
        <taxon>Clostridia</taxon>
        <taxon>Eubacteriales</taxon>
        <taxon>Clostridiaceae</taxon>
        <taxon>Inconstantimicrobium</taxon>
    </lineage>
</organism>
<dbReference type="NCBIfam" id="NF010218">
    <property type="entry name" value="PRK13678.2-1"/>
    <property type="match status" value="1"/>
</dbReference>
<protein>
    <submittedName>
        <fullName evidence="1">DUF1292 domain-containing protein</fullName>
    </submittedName>
</protein>
<proteinExistence type="predicted"/>
<gene>
    <name evidence="1" type="ORF">FYJ33_00255</name>
</gene>
<evidence type="ECO:0000313" key="1">
    <source>
        <dbReference type="EMBL" id="MSR89881.1"/>
    </source>
</evidence>
<name>A0A7X2SZT1_9CLOT</name>
<keyword evidence="2" id="KW-1185">Reference proteome</keyword>
<dbReference type="InterPro" id="IPR009711">
    <property type="entry name" value="UPF0473"/>
</dbReference>
<comment type="caution">
    <text evidence="1">The sequence shown here is derived from an EMBL/GenBank/DDBJ whole genome shotgun (WGS) entry which is preliminary data.</text>
</comment>
<dbReference type="Pfam" id="PF06949">
    <property type="entry name" value="DUF1292"/>
    <property type="match status" value="1"/>
</dbReference>
<dbReference type="AlphaFoldDB" id="A0A7X2SZT1"/>
<dbReference type="Proteomes" id="UP000460287">
    <property type="component" value="Unassembled WGS sequence"/>
</dbReference>